<evidence type="ECO:0000313" key="2">
    <source>
        <dbReference type="EMBL" id="QHT13210.1"/>
    </source>
</evidence>
<accession>A0A6C0DA21</accession>
<sequence length="83" mass="9780">MNSLKFTDLLAYFLIFQTVQFLWYYSTLPGSIMPPRLKNVQKPSIRSALIKFITYMMPFYIMAYLAYNNKNLLPSIAAKVMRK</sequence>
<evidence type="ECO:0000256" key="1">
    <source>
        <dbReference type="SAM" id="Phobius"/>
    </source>
</evidence>
<keyword evidence="1" id="KW-0472">Membrane</keyword>
<keyword evidence="1" id="KW-0812">Transmembrane</keyword>
<proteinExistence type="predicted"/>
<keyword evidence="1" id="KW-1133">Transmembrane helix</keyword>
<feature type="transmembrane region" description="Helical" evidence="1">
    <location>
        <begin position="6"/>
        <end position="27"/>
    </location>
</feature>
<name>A0A6C0DA21_9ZZZZ</name>
<dbReference type="AlphaFoldDB" id="A0A6C0DA21"/>
<reference evidence="2" key="1">
    <citation type="journal article" date="2020" name="Nature">
        <title>Giant virus diversity and host interactions through global metagenomics.</title>
        <authorList>
            <person name="Schulz F."/>
            <person name="Roux S."/>
            <person name="Paez-Espino D."/>
            <person name="Jungbluth S."/>
            <person name="Walsh D.A."/>
            <person name="Denef V.J."/>
            <person name="McMahon K.D."/>
            <person name="Konstantinidis K.T."/>
            <person name="Eloe-Fadrosh E.A."/>
            <person name="Kyrpides N.C."/>
            <person name="Woyke T."/>
        </authorList>
    </citation>
    <scope>NUCLEOTIDE SEQUENCE</scope>
    <source>
        <strain evidence="2">GVMAG-M-3300023174-131</strain>
    </source>
</reference>
<dbReference type="EMBL" id="MN739564">
    <property type="protein sequence ID" value="QHT13210.1"/>
    <property type="molecule type" value="Genomic_DNA"/>
</dbReference>
<feature type="transmembrane region" description="Helical" evidence="1">
    <location>
        <begin position="48"/>
        <end position="67"/>
    </location>
</feature>
<protein>
    <submittedName>
        <fullName evidence="2">Uncharacterized protein</fullName>
    </submittedName>
</protein>
<organism evidence="2">
    <name type="scientific">viral metagenome</name>
    <dbReference type="NCBI Taxonomy" id="1070528"/>
    <lineage>
        <taxon>unclassified sequences</taxon>
        <taxon>metagenomes</taxon>
        <taxon>organismal metagenomes</taxon>
    </lineage>
</organism>